<dbReference type="Proteomes" id="UP000671862">
    <property type="component" value="Chromosome"/>
</dbReference>
<accession>A0ABX7S8E6</accession>
<dbReference type="RefSeq" id="WP_207566827.1">
    <property type="nucleotide sequence ID" value="NZ_CP071446.1"/>
</dbReference>
<keyword evidence="2" id="KW-1185">Reference proteome</keyword>
<proteinExistence type="predicted"/>
<evidence type="ECO:0000313" key="1">
    <source>
        <dbReference type="EMBL" id="QTA38106.1"/>
    </source>
</evidence>
<reference evidence="1 2" key="1">
    <citation type="submission" date="2021-03" db="EMBL/GenBank/DDBJ databases">
        <title>Thermosipho ferrireducens sp.nov., an anaerobic thermophilic iron-reducing bacterium isolated from a deep-sea hydrothermal sulfide deposits.</title>
        <authorList>
            <person name="Zeng X."/>
            <person name="Chen Y."/>
            <person name="Shao Z."/>
        </authorList>
    </citation>
    <scope>NUCLEOTIDE SEQUENCE [LARGE SCALE GENOMIC DNA]</scope>
    <source>
        <strain evidence="1 2">JL129W03</strain>
    </source>
</reference>
<gene>
    <name evidence="1" type="ORF">JYK00_00750</name>
</gene>
<evidence type="ECO:0000313" key="2">
    <source>
        <dbReference type="Proteomes" id="UP000671862"/>
    </source>
</evidence>
<protein>
    <submittedName>
        <fullName evidence="1">Uncharacterized protein</fullName>
    </submittedName>
</protein>
<organism evidence="1 2">
    <name type="scientific">Thermosipho ferrireducens</name>
    <dbReference type="NCBI Taxonomy" id="2571116"/>
    <lineage>
        <taxon>Bacteria</taxon>
        <taxon>Thermotogati</taxon>
        <taxon>Thermotogota</taxon>
        <taxon>Thermotogae</taxon>
        <taxon>Thermotogales</taxon>
        <taxon>Fervidobacteriaceae</taxon>
        <taxon>Thermosipho</taxon>
    </lineage>
</organism>
<dbReference type="EMBL" id="CP071446">
    <property type="protein sequence ID" value="QTA38106.1"/>
    <property type="molecule type" value="Genomic_DNA"/>
</dbReference>
<sequence length="420" mass="46765">MKRILFSFFVLVFTIGYSLNIPRYIGPEDVEFDFEGLVAFFDGTIITDNTISGLDYLDGAHTLRLVGEYQEFIFRVIVDTKPPTITEFVIRDPDSVFFKRPAMLLSIDSRENPIIGEISGNFTRGDRFPTVVFSKDDAGNLGGFSYIRPSVSKVTPLESKTPIGGINGKYILLTSKSPYKIIGKVIIPEDSVLFIEPGVEIKAISGASFITKGNLNIPEGVVFSGNIDIDVQAKGTLYISKKEFSGKITSNVGRLIFLENTNVGEVKLNKTNVVIVKDSVIDDLEIKYSSFVVIQDSTVTNLSIRSTRNVLIQASYLKRITVETFSNVLGYDLLIGQANMYDFSKVSFIRSNIDFLHLSKACNLSTKSATINNLTLSDYSTAKLYDSNVGTLKMVHSEIRKRFSKIVNLQKDKNSNIEDY</sequence>
<name>A0ABX7S8E6_9BACT</name>